<evidence type="ECO:0000256" key="1">
    <source>
        <dbReference type="SAM" id="MobiDB-lite"/>
    </source>
</evidence>
<organism evidence="3 4">
    <name type="scientific">Paraphaeosphaeria minitans</name>
    <dbReference type="NCBI Taxonomy" id="565426"/>
    <lineage>
        <taxon>Eukaryota</taxon>
        <taxon>Fungi</taxon>
        <taxon>Dikarya</taxon>
        <taxon>Ascomycota</taxon>
        <taxon>Pezizomycotina</taxon>
        <taxon>Dothideomycetes</taxon>
        <taxon>Pleosporomycetidae</taxon>
        <taxon>Pleosporales</taxon>
        <taxon>Massarineae</taxon>
        <taxon>Didymosphaeriaceae</taxon>
        <taxon>Paraphaeosphaeria</taxon>
    </lineage>
</organism>
<keyword evidence="2" id="KW-0732">Signal</keyword>
<reference evidence="3" key="1">
    <citation type="journal article" date="2020" name="Mol. Plant Microbe Interact.">
        <title>Genome Sequence of the Biocontrol Agent Coniothyrium minitans strain Conio (IMI 134523).</title>
        <authorList>
            <person name="Patel D."/>
            <person name="Shittu T.A."/>
            <person name="Baroncelli R."/>
            <person name="Muthumeenakshi S."/>
            <person name="Osborne T.H."/>
            <person name="Janganan T.K."/>
            <person name="Sreenivasaprasad S."/>
        </authorList>
    </citation>
    <scope>NUCLEOTIDE SEQUENCE</scope>
    <source>
        <strain evidence="3">Conio</strain>
    </source>
</reference>
<dbReference type="EMBL" id="WJXW01000009">
    <property type="protein sequence ID" value="KAF9733116.1"/>
    <property type="molecule type" value="Genomic_DNA"/>
</dbReference>
<sequence length="185" mass="19738">MSTQLLSRHLTRVLLLLATILPARLEGTSTTTVIVTMTRTVAEDVAGTHTLNAAVSSYLSTDTTHIFNPSAVQGDVPRNTSTTCAHPMTHFVPPISEPTMTTLISPPTTPVHESLDGGMSIQTINLPISGAPQMPPDNIDEGGDPSTAATTTTREDDLIAWSYTEPRDLRLSVLTEVVGKPAKRP</sequence>
<evidence type="ECO:0000313" key="4">
    <source>
        <dbReference type="Proteomes" id="UP000756921"/>
    </source>
</evidence>
<feature type="chain" id="PRO_5040494256" evidence="2">
    <location>
        <begin position="26"/>
        <end position="185"/>
    </location>
</feature>
<dbReference type="OrthoDB" id="10398019at2759"/>
<comment type="caution">
    <text evidence="3">The sequence shown here is derived from an EMBL/GenBank/DDBJ whole genome shotgun (WGS) entry which is preliminary data.</text>
</comment>
<evidence type="ECO:0000313" key="3">
    <source>
        <dbReference type="EMBL" id="KAF9733116.1"/>
    </source>
</evidence>
<name>A0A9P6GCF3_9PLEO</name>
<evidence type="ECO:0000256" key="2">
    <source>
        <dbReference type="SAM" id="SignalP"/>
    </source>
</evidence>
<proteinExistence type="predicted"/>
<dbReference type="Proteomes" id="UP000756921">
    <property type="component" value="Unassembled WGS sequence"/>
</dbReference>
<keyword evidence="4" id="KW-1185">Reference proteome</keyword>
<feature type="signal peptide" evidence="2">
    <location>
        <begin position="1"/>
        <end position="25"/>
    </location>
</feature>
<dbReference type="AlphaFoldDB" id="A0A9P6GCF3"/>
<accession>A0A9P6GCF3</accession>
<gene>
    <name evidence="3" type="ORF">PMIN01_08799</name>
</gene>
<protein>
    <submittedName>
        <fullName evidence="3">Uncharacterized protein</fullName>
    </submittedName>
</protein>
<feature type="region of interest" description="Disordered" evidence="1">
    <location>
        <begin position="132"/>
        <end position="157"/>
    </location>
</feature>